<dbReference type="InterPro" id="IPR009964">
    <property type="entry name" value="DUF1491"/>
</dbReference>
<protein>
    <submittedName>
        <fullName evidence="1">DUF1491 family protein</fullName>
    </submittedName>
</protein>
<name>A0A849I8P6_9HYPH</name>
<comment type="caution">
    <text evidence="1">The sequence shown here is derived from an EMBL/GenBank/DDBJ whole genome shotgun (WGS) entry which is preliminary data.</text>
</comment>
<dbReference type="Pfam" id="PF07372">
    <property type="entry name" value="DUF1491"/>
    <property type="match status" value="1"/>
</dbReference>
<evidence type="ECO:0000313" key="1">
    <source>
        <dbReference type="EMBL" id="NNM72665.1"/>
    </source>
</evidence>
<proteinExistence type="predicted"/>
<reference evidence="1 2" key="1">
    <citation type="submission" date="2020-04" db="EMBL/GenBank/DDBJ databases">
        <title>Enterovirga sp. isolate from soil.</title>
        <authorList>
            <person name="Chea S."/>
            <person name="Kim D.-U."/>
        </authorList>
    </citation>
    <scope>NUCLEOTIDE SEQUENCE [LARGE SCALE GENOMIC DNA]</scope>
    <source>
        <strain evidence="1 2">DB1703</strain>
    </source>
</reference>
<organism evidence="1 2">
    <name type="scientific">Enterovirga aerilata</name>
    <dbReference type="NCBI Taxonomy" id="2730920"/>
    <lineage>
        <taxon>Bacteria</taxon>
        <taxon>Pseudomonadati</taxon>
        <taxon>Pseudomonadota</taxon>
        <taxon>Alphaproteobacteria</taxon>
        <taxon>Hyphomicrobiales</taxon>
        <taxon>Methylobacteriaceae</taxon>
        <taxon>Enterovirga</taxon>
    </lineage>
</organism>
<gene>
    <name evidence="1" type="ORF">HJG44_09750</name>
</gene>
<dbReference type="AlphaFoldDB" id="A0A849I8P6"/>
<dbReference type="Proteomes" id="UP000564885">
    <property type="component" value="Unassembled WGS sequence"/>
</dbReference>
<dbReference type="Gene3D" id="3.40.1530.20">
    <property type="entry name" value="Protein of unknown function (DUF1491)"/>
    <property type="match status" value="1"/>
</dbReference>
<dbReference type="RefSeq" id="WP_171218117.1">
    <property type="nucleotide sequence ID" value="NZ_JABEPP010000002.1"/>
</dbReference>
<keyword evidence="2" id="KW-1185">Reference proteome</keyword>
<evidence type="ECO:0000313" key="2">
    <source>
        <dbReference type="Proteomes" id="UP000564885"/>
    </source>
</evidence>
<sequence length="117" mass="13275">MSRIRSDFWVSAHLRRCALEGVDAVLRRRGADEAGSIFISVDRLDGRADLLGPAPQVWVPDGEVDRLFAVVLSERPPLEIEERMRREIRFDPDLWWIGIDDRQGRSLVTPVTGEPAP</sequence>
<accession>A0A849I8P6</accession>
<dbReference type="EMBL" id="JABEPP010000002">
    <property type="protein sequence ID" value="NNM72665.1"/>
    <property type="molecule type" value="Genomic_DNA"/>
</dbReference>